<evidence type="ECO:0000256" key="4">
    <source>
        <dbReference type="ARBA" id="ARBA00023172"/>
    </source>
</evidence>
<dbReference type="PANTHER" id="PTHR30349">
    <property type="entry name" value="PHAGE INTEGRASE-RELATED"/>
    <property type="match status" value="1"/>
</dbReference>
<keyword evidence="7" id="KW-1185">Reference proteome</keyword>
<evidence type="ECO:0000256" key="2">
    <source>
        <dbReference type="ARBA" id="ARBA00022908"/>
    </source>
</evidence>
<dbReference type="GO" id="GO:0003677">
    <property type="term" value="F:DNA binding"/>
    <property type="evidence" value="ECO:0007669"/>
    <property type="project" value="UniProtKB-KW"/>
</dbReference>
<feature type="domain" description="Tyr recombinase" evidence="5">
    <location>
        <begin position="190"/>
        <end position="407"/>
    </location>
</feature>
<evidence type="ECO:0000256" key="3">
    <source>
        <dbReference type="ARBA" id="ARBA00023125"/>
    </source>
</evidence>
<dbReference type="OrthoDB" id="9801717at2"/>
<keyword evidence="2" id="KW-0229">DNA integration</keyword>
<dbReference type="EMBL" id="SWCI01000020">
    <property type="protein sequence ID" value="TKB46502.1"/>
    <property type="molecule type" value="Genomic_DNA"/>
</dbReference>
<dbReference type="PANTHER" id="PTHR30349:SF41">
    <property type="entry name" value="INTEGRASE_RECOMBINASE PROTEIN MJ0367-RELATED"/>
    <property type="match status" value="1"/>
</dbReference>
<name>A0A4U1B934_9GAMM</name>
<accession>A0A4U1B934</accession>
<dbReference type="PROSITE" id="PS51898">
    <property type="entry name" value="TYR_RECOMBINASE"/>
    <property type="match status" value="1"/>
</dbReference>
<organism evidence="6 7">
    <name type="scientific">Ferrimonas sediminicola</name>
    <dbReference type="NCBI Taxonomy" id="2569538"/>
    <lineage>
        <taxon>Bacteria</taxon>
        <taxon>Pseudomonadati</taxon>
        <taxon>Pseudomonadota</taxon>
        <taxon>Gammaproteobacteria</taxon>
        <taxon>Alteromonadales</taxon>
        <taxon>Ferrimonadaceae</taxon>
        <taxon>Ferrimonas</taxon>
    </lineage>
</organism>
<dbReference type="Gene3D" id="1.10.443.10">
    <property type="entry name" value="Intergrase catalytic core"/>
    <property type="match status" value="1"/>
</dbReference>
<sequence>MPKYQFYEKALLMLDQDGNEHKGFAAFIRNMEMAGYARNSIKTYASYVARFINYVEIATKISPPKDLDELRQVFTSYKHYLLQGVADTGLGGRVAKITGRVKKLKPYSLVPIEAAISRYVRLGEAIQEAHDNVPVVALFGEHIKKLSHHEKQAIRTNSWLGGMMPVKALKTRGCSISVLGRTKGNGKKLSYQQSFPLEYSVALIDAAKSNRDKALYSFLAASGARSHEALQITLDDIDVANGTVRLVNPFAAKDDRLSALDPDEAECLAWKGRSTEKTFLISPYKEMFFTHLKNYIDNERVNDCNHRFIFQISTTTRPLFTSDRSSRIKTFKSAATRAGMDDLFGISPHSLRHMYGVYVLNYLPPMKDGYRPGMPMSIVKVLMGHANITSTEVYAKHDEDMLEADILYANQRIFDENLTIDDVRIKYIDSRLAAIQAGKEKMNDKEAA</sequence>
<dbReference type="Pfam" id="PF00589">
    <property type="entry name" value="Phage_integrase"/>
    <property type="match status" value="1"/>
</dbReference>
<gene>
    <name evidence="6" type="ORF">FCL40_17790</name>
</gene>
<comment type="caution">
    <text evidence="6">The sequence shown here is derived from an EMBL/GenBank/DDBJ whole genome shotgun (WGS) entry which is preliminary data.</text>
</comment>
<keyword evidence="4" id="KW-0233">DNA recombination</keyword>
<evidence type="ECO:0000313" key="6">
    <source>
        <dbReference type="EMBL" id="TKB46502.1"/>
    </source>
</evidence>
<dbReference type="InterPro" id="IPR002104">
    <property type="entry name" value="Integrase_catalytic"/>
</dbReference>
<dbReference type="InterPro" id="IPR050090">
    <property type="entry name" value="Tyrosine_recombinase_XerCD"/>
</dbReference>
<dbReference type="InterPro" id="IPR011010">
    <property type="entry name" value="DNA_brk_join_enz"/>
</dbReference>
<dbReference type="AlphaFoldDB" id="A0A4U1B934"/>
<dbReference type="Proteomes" id="UP000305674">
    <property type="component" value="Unassembled WGS sequence"/>
</dbReference>
<dbReference type="GO" id="GO:0015074">
    <property type="term" value="P:DNA integration"/>
    <property type="evidence" value="ECO:0007669"/>
    <property type="project" value="UniProtKB-KW"/>
</dbReference>
<reference evidence="6 7" key="1">
    <citation type="submission" date="2019-04" db="EMBL/GenBank/DDBJ databases">
        <authorList>
            <person name="Hwang J.C."/>
        </authorList>
    </citation>
    <scope>NUCLEOTIDE SEQUENCE [LARGE SCALE GENOMIC DNA]</scope>
    <source>
        <strain evidence="6 7">IMCC35001</strain>
    </source>
</reference>
<evidence type="ECO:0000256" key="1">
    <source>
        <dbReference type="ARBA" id="ARBA00008857"/>
    </source>
</evidence>
<dbReference type="RefSeq" id="WP_136854617.1">
    <property type="nucleotide sequence ID" value="NZ_SWCI01000020.1"/>
</dbReference>
<protein>
    <submittedName>
        <fullName evidence="6">Integrase</fullName>
    </submittedName>
</protein>
<proteinExistence type="inferred from homology"/>
<evidence type="ECO:0000259" key="5">
    <source>
        <dbReference type="PROSITE" id="PS51898"/>
    </source>
</evidence>
<dbReference type="GO" id="GO:0006310">
    <property type="term" value="P:DNA recombination"/>
    <property type="evidence" value="ECO:0007669"/>
    <property type="project" value="UniProtKB-KW"/>
</dbReference>
<evidence type="ECO:0000313" key="7">
    <source>
        <dbReference type="Proteomes" id="UP000305674"/>
    </source>
</evidence>
<dbReference type="CDD" id="cd00397">
    <property type="entry name" value="DNA_BRE_C"/>
    <property type="match status" value="1"/>
</dbReference>
<dbReference type="InterPro" id="IPR013762">
    <property type="entry name" value="Integrase-like_cat_sf"/>
</dbReference>
<dbReference type="SUPFAM" id="SSF56349">
    <property type="entry name" value="DNA breaking-rejoining enzymes"/>
    <property type="match status" value="1"/>
</dbReference>
<keyword evidence="3" id="KW-0238">DNA-binding</keyword>
<comment type="similarity">
    <text evidence="1">Belongs to the 'phage' integrase family.</text>
</comment>